<accession>A0A150SMN8</accession>
<dbReference type="Proteomes" id="UP000075515">
    <property type="component" value="Unassembled WGS sequence"/>
</dbReference>
<evidence type="ECO:0000256" key="1">
    <source>
        <dbReference type="SAM" id="SignalP"/>
    </source>
</evidence>
<comment type="caution">
    <text evidence="2">The sequence shown here is derived from an EMBL/GenBank/DDBJ whole genome shotgun (WGS) entry which is preliminary data.</text>
</comment>
<feature type="signal peptide" evidence="1">
    <location>
        <begin position="1"/>
        <end position="17"/>
    </location>
</feature>
<name>A0A150SMN8_SORCE</name>
<feature type="non-terminal residue" evidence="2">
    <location>
        <position position="397"/>
    </location>
</feature>
<dbReference type="EMBL" id="JEMC01002695">
    <property type="protein sequence ID" value="KYF85593.1"/>
    <property type="molecule type" value="Genomic_DNA"/>
</dbReference>
<reference evidence="2 3" key="1">
    <citation type="submission" date="2014-02" db="EMBL/GenBank/DDBJ databases">
        <title>The small core and large imbalanced accessory genome model reveals a collaborative survival strategy of Sorangium cellulosum strains in nature.</title>
        <authorList>
            <person name="Han K."/>
            <person name="Peng R."/>
            <person name="Blom J."/>
            <person name="Li Y.-Z."/>
        </authorList>
    </citation>
    <scope>NUCLEOTIDE SEQUENCE [LARGE SCALE GENOMIC DNA]</scope>
    <source>
        <strain evidence="2 3">So0149</strain>
    </source>
</reference>
<evidence type="ECO:0000313" key="3">
    <source>
        <dbReference type="Proteomes" id="UP000075515"/>
    </source>
</evidence>
<evidence type="ECO:0008006" key="4">
    <source>
        <dbReference type="Google" id="ProtNLM"/>
    </source>
</evidence>
<organism evidence="2 3">
    <name type="scientific">Sorangium cellulosum</name>
    <name type="common">Polyangium cellulosum</name>
    <dbReference type="NCBI Taxonomy" id="56"/>
    <lineage>
        <taxon>Bacteria</taxon>
        <taxon>Pseudomonadati</taxon>
        <taxon>Myxococcota</taxon>
        <taxon>Polyangia</taxon>
        <taxon>Polyangiales</taxon>
        <taxon>Polyangiaceae</taxon>
        <taxon>Sorangium</taxon>
    </lineage>
</organism>
<proteinExistence type="predicted"/>
<gene>
    <name evidence="2" type="ORF">BE18_49720</name>
</gene>
<sequence length="397" mass="39919">MNIRLTWRIATFPLALAGLSVVPLMGCDKAAELQNDLCCRDFTPGADLATVQWGLEGEAELNYGAFMQSVSDFTGAAGSIVADVTSACQAIALDLGEDASTITATKPSERATQWCELAIDAIGEAAADLSFSFQPPSCTVDASVQANCEARCSANVECQLTPAEIIARCDPGQLSGRCEGTCTGSCEGSANLAVTCEGTCHGTCEGTCDGECSATTAGGDCRGACDGTCTGECRGSCEIAADAQVECNADCSGECSLTFEAPKCKTNLKPPKAECTGTAECSGSCEASASARASCKEPAVTVTGGAGAEAVVATLRANLPRLLVAAQARGKLLLDSAEGVVAAAGNLEGAVTGSVKAGACIIPASNAITQAVENIDASLTASTRVMGELRIAPAGGE</sequence>
<evidence type="ECO:0000313" key="2">
    <source>
        <dbReference type="EMBL" id="KYF85593.1"/>
    </source>
</evidence>
<dbReference type="AlphaFoldDB" id="A0A150SMN8"/>
<feature type="chain" id="PRO_5010449884" description="Keratin associated protein" evidence="1">
    <location>
        <begin position="18"/>
        <end position="397"/>
    </location>
</feature>
<keyword evidence="1" id="KW-0732">Signal</keyword>
<protein>
    <recommendedName>
        <fullName evidence="4">Keratin associated protein</fullName>
    </recommendedName>
</protein>